<organism evidence="1 2">
    <name type="scientific">Helianthus annuus</name>
    <name type="common">Common sunflower</name>
    <dbReference type="NCBI Taxonomy" id="4232"/>
    <lineage>
        <taxon>Eukaryota</taxon>
        <taxon>Viridiplantae</taxon>
        <taxon>Streptophyta</taxon>
        <taxon>Embryophyta</taxon>
        <taxon>Tracheophyta</taxon>
        <taxon>Spermatophyta</taxon>
        <taxon>Magnoliopsida</taxon>
        <taxon>eudicotyledons</taxon>
        <taxon>Gunneridae</taxon>
        <taxon>Pentapetalae</taxon>
        <taxon>asterids</taxon>
        <taxon>campanulids</taxon>
        <taxon>Asterales</taxon>
        <taxon>Asteraceae</taxon>
        <taxon>Asteroideae</taxon>
        <taxon>Heliantheae alliance</taxon>
        <taxon>Heliantheae</taxon>
        <taxon>Helianthus</taxon>
    </lineage>
</organism>
<sequence>MDVNPWFERDLVDQILDGLFCVNLLTVISLFKDYGNLFNGQENKKRDDAAQVSESETMISISQTKYGCCTFW</sequence>
<evidence type="ECO:0000313" key="1">
    <source>
        <dbReference type="EMBL" id="KAF5783199.1"/>
    </source>
</evidence>
<comment type="caution">
    <text evidence="1">The sequence shown here is derived from an EMBL/GenBank/DDBJ whole genome shotgun (WGS) entry which is preliminary data.</text>
</comment>
<name>A0A9K3N149_HELAN</name>
<protein>
    <submittedName>
        <fullName evidence="1">Uncharacterized protein</fullName>
    </submittedName>
</protein>
<dbReference type="AlphaFoldDB" id="A0A9K3N149"/>
<accession>A0A9K3N149</accession>
<reference evidence="1" key="1">
    <citation type="journal article" date="2017" name="Nature">
        <title>The sunflower genome provides insights into oil metabolism, flowering and Asterid evolution.</title>
        <authorList>
            <person name="Badouin H."/>
            <person name="Gouzy J."/>
            <person name="Grassa C.J."/>
            <person name="Murat F."/>
            <person name="Staton S.E."/>
            <person name="Cottret L."/>
            <person name="Lelandais-Briere C."/>
            <person name="Owens G.L."/>
            <person name="Carrere S."/>
            <person name="Mayjonade B."/>
            <person name="Legrand L."/>
            <person name="Gill N."/>
            <person name="Kane N.C."/>
            <person name="Bowers J.E."/>
            <person name="Hubner S."/>
            <person name="Bellec A."/>
            <person name="Berard A."/>
            <person name="Berges H."/>
            <person name="Blanchet N."/>
            <person name="Boniface M.C."/>
            <person name="Brunel D."/>
            <person name="Catrice O."/>
            <person name="Chaidir N."/>
            <person name="Claudel C."/>
            <person name="Donnadieu C."/>
            <person name="Faraut T."/>
            <person name="Fievet G."/>
            <person name="Helmstetter N."/>
            <person name="King M."/>
            <person name="Knapp S.J."/>
            <person name="Lai Z."/>
            <person name="Le Paslier M.C."/>
            <person name="Lippi Y."/>
            <person name="Lorenzon L."/>
            <person name="Mandel J.R."/>
            <person name="Marage G."/>
            <person name="Marchand G."/>
            <person name="Marquand E."/>
            <person name="Bret-Mestries E."/>
            <person name="Morien E."/>
            <person name="Nambeesan S."/>
            <person name="Nguyen T."/>
            <person name="Pegot-Espagnet P."/>
            <person name="Pouilly N."/>
            <person name="Raftis F."/>
            <person name="Sallet E."/>
            <person name="Schiex T."/>
            <person name="Thomas J."/>
            <person name="Vandecasteele C."/>
            <person name="Vares D."/>
            <person name="Vear F."/>
            <person name="Vautrin S."/>
            <person name="Crespi M."/>
            <person name="Mangin B."/>
            <person name="Burke J.M."/>
            <person name="Salse J."/>
            <person name="Munos S."/>
            <person name="Vincourt P."/>
            <person name="Rieseberg L.H."/>
            <person name="Langlade N.B."/>
        </authorList>
    </citation>
    <scope>NUCLEOTIDE SEQUENCE</scope>
    <source>
        <tissue evidence="1">Leaves</tissue>
    </source>
</reference>
<proteinExistence type="predicted"/>
<dbReference type="EMBL" id="MNCJ02000326">
    <property type="protein sequence ID" value="KAF5783199.1"/>
    <property type="molecule type" value="Genomic_DNA"/>
</dbReference>
<dbReference type="Proteomes" id="UP000215914">
    <property type="component" value="Unassembled WGS sequence"/>
</dbReference>
<reference evidence="1" key="2">
    <citation type="submission" date="2020-06" db="EMBL/GenBank/DDBJ databases">
        <title>Helianthus annuus Genome sequencing and assembly Release 2.</title>
        <authorList>
            <person name="Gouzy J."/>
            <person name="Langlade N."/>
            <person name="Munos S."/>
        </authorList>
    </citation>
    <scope>NUCLEOTIDE SEQUENCE</scope>
    <source>
        <tissue evidence="1">Leaves</tissue>
    </source>
</reference>
<gene>
    <name evidence="1" type="ORF">HanXRQr2_Chr11g0505181</name>
</gene>
<keyword evidence="2" id="KW-1185">Reference proteome</keyword>
<evidence type="ECO:0000313" key="2">
    <source>
        <dbReference type="Proteomes" id="UP000215914"/>
    </source>
</evidence>
<dbReference type="Gramene" id="mRNA:HanXRQr2_Chr11g0505181">
    <property type="protein sequence ID" value="mRNA:HanXRQr2_Chr11g0505181"/>
    <property type="gene ID" value="HanXRQr2_Chr11g0505181"/>
</dbReference>